<dbReference type="AlphaFoldDB" id="A0AA37UFX6"/>
<reference evidence="1 2" key="1">
    <citation type="journal article" date="2014" name="Int. J. Syst. Evol. Microbiol.">
        <title>Complete genome sequence of Corynebacterium casei LMG S-19264T (=DSM 44701T), isolated from a smear-ripened cheese.</title>
        <authorList>
            <consortium name="US DOE Joint Genome Institute (JGI-PGF)"/>
            <person name="Walter F."/>
            <person name="Albersmeier A."/>
            <person name="Kalinowski J."/>
            <person name="Ruckert C."/>
        </authorList>
    </citation>
    <scope>NUCLEOTIDE SEQUENCE [LARGE SCALE GENOMIC DNA]</scope>
    <source>
        <strain evidence="1 2">NBRC 112289</strain>
    </source>
</reference>
<dbReference type="Proteomes" id="UP001157160">
    <property type="component" value="Unassembled WGS sequence"/>
</dbReference>
<evidence type="ECO:0000313" key="2">
    <source>
        <dbReference type="Proteomes" id="UP001157160"/>
    </source>
</evidence>
<keyword evidence="2" id="KW-1185">Reference proteome</keyword>
<organism evidence="1 2">
    <name type="scientific">Arenivirga flava</name>
    <dbReference type="NCBI Taxonomy" id="1930060"/>
    <lineage>
        <taxon>Bacteria</taxon>
        <taxon>Bacillati</taxon>
        <taxon>Actinomycetota</taxon>
        <taxon>Actinomycetes</taxon>
        <taxon>Micrococcales</taxon>
        <taxon>Microbacteriaceae</taxon>
        <taxon>Arenivirga</taxon>
    </lineage>
</organism>
<gene>
    <name evidence="1" type="ORF">GCM10025874_28270</name>
</gene>
<comment type="caution">
    <text evidence="1">The sequence shown here is derived from an EMBL/GenBank/DDBJ whole genome shotgun (WGS) entry which is preliminary data.</text>
</comment>
<proteinExistence type="predicted"/>
<protein>
    <submittedName>
        <fullName evidence="1">Uncharacterized protein</fullName>
    </submittedName>
</protein>
<accession>A0AA37UFX6</accession>
<name>A0AA37UFX6_9MICO</name>
<sequence length="419" mass="45099">MSNEIELVSDGEGVAVFGSSTAVEQFFARSGLESRAIDRRKLASTLSAGAGTAQTAAEVAANAGRWVKLTEESAQVMRLGQLMKGPTGSIGRAIVVDGSSKTQHILQIVQTPMAILTNPAALAGAAGIMSQIAMQQAMDEISEYLAVIEEKVDDILRAQKDAVLAEMIGVGLMIDEAMIVREHTGRVSDITWSKVQSGPMIISSVQSYALRQLDAIAAKLEKRSNASELADVSKAAEATVEEWLVVLARCFQLFNGLGVLELDRVFDTEPEELDQHRNALDAARAHRRALVSQTTFRLLERIEATADTANARALFNPFSSSAAVRSIGEVATDVIEFHDRIGIDGKHEAIEAKRWLVAVGEARDKAVETGADTADNVRRFGLKAFGGALGVTEKVSTGLAERARRLRQATDTTPEDEKR</sequence>
<evidence type="ECO:0000313" key="1">
    <source>
        <dbReference type="EMBL" id="GMA29574.1"/>
    </source>
</evidence>
<dbReference type="RefSeq" id="WP_284233819.1">
    <property type="nucleotide sequence ID" value="NZ_BSUL01000001.1"/>
</dbReference>
<dbReference type="EMBL" id="BSUL01000001">
    <property type="protein sequence ID" value="GMA29574.1"/>
    <property type="molecule type" value="Genomic_DNA"/>
</dbReference>